<keyword evidence="3" id="KW-1185">Reference proteome</keyword>
<proteinExistence type="predicted"/>
<name>A0A2H5A349_9EURY</name>
<dbReference type="KEGG" id="hta:BVU17_16130"/>
<organism evidence="2 3">
    <name type="scientific">Haloarcula taiwanensis</name>
    <dbReference type="NCBI Taxonomy" id="1932004"/>
    <lineage>
        <taxon>Archaea</taxon>
        <taxon>Methanobacteriati</taxon>
        <taxon>Methanobacteriota</taxon>
        <taxon>Stenosarchaea group</taxon>
        <taxon>Halobacteria</taxon>
        <taxon>Halobacteriales</taxon>
        <taxon>Haloarculaceae</taxon>
        <taxon>Haloarcula</taxon>
    </lineage>
</organism>
<gene>
    <name evidence="2" type="ORF">BVU17_16130</name>
</gene>
<dbReference type="OrthoDB" id="100846at2157"/>
<dbReference type="EMBL" id="CP019155">
    <property type="protein sequence ID" value="AUG49107.1"/>
    <property type="molecule type" value="Genomic_DNA"/>
</dbReference>
<dbReference type="SUPFAM" id="SSF53649">
    <property type="entry name" value="Alkaline phosphatase-like"/>
    <property type="match status" value="1"/>
</dbReference>
<dbReference type="InterPro" id="IPR017850">
    <property type="entry name" value="Alkaline_phosphatase_core_sf"/>
</dbReference>
<dbReference type="Gene3D" id="3.40.720.10">
    <property type="entry name" value="Alkaline Phosphatase, subunit A"/>
    <property type="match status" value="1"/>
</dbReference>
<dbReference type="Proteomes" id="UP000242917">
    <property type="component" value="Chromosome II"/>
</dbReference>
<dbReference type="AlphaFoldDB" id="A0A2H5A349"/>
<accession>A0A2H5A349</accession>
<sequence>MYTLESLKHGLDEPHKIFQEVNRLYYRRLRTWPYNRDGIDVFARDWDHLLILDACRYDMFKQQSSLPGTLESVESRASDTKEFLKANFHGRKFLDTVYVTGSPMLHRHRDRVETRFHDIVDVWREDGWDEEYRTVLPETMTEAAIQAKERYPNKRLLVHYLQPHYPFLGPTGQENFDLDRLNFEWHKLLSGEIDVSDEVVERAFRENLDVVLPEVERLFDEFSGKTVVTADHGQVIGERSFPVPIREYGHPGGVYADGLVTVPWLTYERGDRPEITSENLAGSDTSEQDEETARERLGHLGYVN</sequence>
<evidence type="ECO:0000313" key="3">
    <source>
        <dbReference type="Proteomes" id="UP000242917"/>
    </source>
</evidence>
<reference evidence="2 3" key="1">
    <citation type="submission" date="2017-01" db="EMBL/GenBank/DDBJ databases">
        <title>A Red Light-Sensitive Sensory Rhodopsin I From Haloarcula taiwanensis, A New Haloarchaeon Isolated From Taiwan.</title>
        <authorList>
            <person name="Yang C.-S."/>
            <person name="Han Y.-A."/>
            <person name="Chen P.-C."/>
            <person name="Ng W.V."/>
            <person name="Chen T.-W."/>
        </authorList>
    </citation>
    <scope>NUCLEOTIDE SEQUENCE [LARGE SCALE GENOMIC DNA]</scope>
    <source>
        <strain evidence="2 3">Taiwanensis</strain>
    </source>
</reference>
<evidence type="ECO:0008006" key="4">
    <source>
        <dbReference type="Google" id="ProtNLM"/>
    </source>
</evidence>
<protein>
    <recommendedName>
        <fullName evidence="4">Sulfatase N-terminal domain-containing protein</fullName>
    </recommendedName>
</protein>
<feature type="region of interest" description="Disordered" evidence="1">
    <location>
        <begin position="273"/>
        <end position="304"/>
    </location>
</feature>
<evidence type="ECO:0000256" key="1">
    <source>
        <dbReference type="SAM" id="MobiDB-lite"/>
    </source>
</evidence>
<feature type="compositionally biased region" description="Polar residues" evidence="1">
    <location>
        <begin position="276"/>
        <end position="285"/>
    </location>
</feature>
<evidence type="ECO:0000313" key="2">
    <source>
        <dbReference type="EMBL" id="AUG49107.1"/>
    </source>
</evidence>